<reference evidence="1" key="1">
    <citation type="submission" date="2021-04" db="EMBL/GenBank/DDBJ databases">
        <title>Genome sequence of Woronichinia naegeliana from Washington state freshwater lake bloom.</title>
        <authorList>
            <person name="Dreher T.W."/>
        </authorList>
    </citation>
    <scope>NUCLEOTIDE SEQUENCE</scope>
    <source>
        <strain evidence="1">WA131</strain>
    </source>
</reference>
<dbReference type="AlphaFoldDB" id="A0A977KSW6"/>
<protein>
    <submittedName>
        <fullName evidence="1">Uncharacterized protein</fullName>
    </submittedName>
</protein>
<evidence type="ECO:0000313" key="1">
    <source>
        <dbReference type="EMBL" id="UXE59219.1"/>
    </source>
</evidence>
<sequence>MNKTQTLGDRPSILNNNLLNRRGLTSEQYVILRELVNLRATTPSRFEIETSRIGQNLKDLLDCFISQGLAESEEQNREVDKLIYTPTLEAIRFVTRTERENMKKQRDRRGFSLSRK</sequence>
<name>A0A977KSW6_9CYAN</name>
<proteinExistence type="predicted"/>
<dbReference type="KEGG" id="wna:KA717_25345"/>
<dbReference type="Proteomes" id="UP001065613">
    <property type="component" value="Chromosome"/>
</dbReference>
<gene>
    <name evidence="1" type="ORF">KA717_25345</name>
</gene>
<dbReference type="EMBL" id="CP073041">
    <property type="protein sequence ID" value="UXE59219.1"/>
    <property type="molecule type" value="Genomic_DNA"/>
</dbReference>
<organism evidence="1">
    <name type="scientific">Woronichinia naegeliana WA131</name>
    <dbReference type="NCBI Taxonomy" id="2824559"/>
    <lineage>
        <taxon>Bacteria</taxon>
        <taxon>Bacillati</taxon>
        <taxon>Cyanobacteriota</taxon>
        <taxon>Cyanophyceae</taxon>
        <taxon>Synechococcales</taxon>
        <taxon>Coelosphaeriaceae</taxon>
        <taxon>Woronichinia</taxon>
    </lineage>
</organism>
<accession>A0A977KSW6</accession>